<evidence type="ECO:0000313" key="1">
    <source>
        <dbReference type="EMBL" id="MFJ1339975.1"/>
    </source>
</evidence>
<reference evidence="1" key="1">
    <citation type="submission" date="2024-10" db="EMBL/GenBank/DDBJ databases">
        <title>Aeromonas and Pseudomonas from the Cagarras Archipelago, Rio de Janeiro, Brazil.</title>
        <authorList>
            <person name="Canellas A.L.B."/>
            <person name="Laport M.S."/>
        </authorList>
    </citation>
    <scope>NUCLEOTIDE SEQUENCE</scope>
    <source>
        <strain evidence="1">ACP-7</strain>
    </source>
</reference>
<dbReference type="EMBL" id="JBIUGF010000059">
    <property type="protein sequence ID" value="MFJ1339975.1"/>
    <property type="molecule type" value="Genomic_DNA"/>
</dbReference>
<comment type="caution">
    <text evidence="1">The sequence shown here is derived from an EMBL/GenBank/DDBJ whole genome shotgun (WGS) entry which is preliminary data.</text>
</comment>
<sequence length="207" mass="22798">MKLSALPSGWKLFGLLAVLTLVMTTLILAAQPLGSDGLRSAIRATARSSFALFLLTFLASSLAILVPGEMTRRLVRERRYLGLAFAFSHTVHGVLIYQYAQQFPALFWAGRTVTSSLPGSVGYLFILLLTLTSFKAPMRLLGSLAWKRLHSTGTWVIALVFCLSFYKRIPMGSWYVLAFSTMFAAIALKLTAKLAVRRRRATAAMSS</sequence>
<keyword evidence="2" id="KW-1185">Reference proteome</keyword>
<proteinExistence type="predicted"/>
<accession>A0ACC7M058</accession>
<evidence type="ECO:0000313" key="2">
    <source>
        <dbReference type="Proteomes" id="UP001615411"/>
    </source>
</evidence>
<dbReference type="Proteomes" id="UP001615411">
    <property type="component" value="Unassembled WGS sequence"/>
</dbReference>
<organism evidence="1 2">
    <name type="scientific">Pseudomonas caricapapayae</name>
    <dbReference type="NCBI Taxonomy" id="46678"/>
    <lineage>
        <taxon>Bacteria</taxon>
        <taxon>Pseudomonadati</taxon>
        <taxon>Pseudomonadota</taxon>
        <taxon>Gammaproteobacteria</taxon>
        <taxon>Pseudomonadales</taxon>
        <taxon>Pseudomonadaceae</taxon>
        <taxon>Pseudomonas</taxon>
    </lineage>
</organism>
<gene>
    <name evidence="1" type="ORF">ACIKP7_17805</name>
</gene>
<name>A0ACC7M058_9PSED</name>
<protein>
    <submittedName>
        <fullName evidence="1">Uncharacterized protein</fullName>
    </submittedName>
</protein>